<feature type="binding site" evidence="3">
    <location>
        <position position="24"/>
    </location>
    <ligand>
        <name>(6S)-5-formyl-5,6,7,8-tetrahydrofolate</name>
        <dbReference type="ChEBI" id="CHEBI:57457"/>
    </ligand>
</feature>
<evidence type="ECO:0000313" key="8">
    <source>
        <dbReference type="Proteomes" id="UP000325286"/>
    </source>
</evidence>
<dbReference type="InterPro" id="IPR006073">
    <property type="entry name" value="GTP-bd"/>
</dbReference>
<evidence type="ECO:0000256" key="2">
    <source>
        <dbReference type="ARBA" id="ARBA00023134"/>
    </source>
</evidence>
<protein>
    <recommendedName>
        <fullName evidence="3">tRNA modification GTPase MnmE</fullName>
        <ecNumber evidence="3">3.6.-.-</ecNumber>
    </recommendedName>
</protein>
<accession>A0A5B9R5F7</accession>
<feature type="binding site" evidence="3">
    <location>
        <position position="124"/>
    </location>
    <ligand>
        <name>(6S)-5-formyl-5,6,7,8-tetrahydrofolate</name>
        <dbReference type="ChEBI" id="CHEBI:57457"/>
    </ligand>
</feature>
<dbReference type="AlphaFoldDB" id="A0A5B9R5F7"/>
<dbReference type="Proteomes" id="UP000325286">
    <property type="component" value="Chromosome"/>
</dbReference>
<comment type="similarity">
    <text evidence="3">Belongs to the TRAFAC class TrmE-Era-EngA-EngB-Septin-like GTPase superfamily. TrmE GTPase family.</text>
</comment>
<dbReference type="OrthoDB" id="9805918at2"/>
<comment type="cofactor">
    <cofactor evidence="3">
        <name>K(+)</name>
        <dbReference type="ChEBI" id="CHEBI:29103"/>
    </cofactor>
    <text evidence="3">Binds 1 potassium ion per subunit.</text>
</comment>
<feature type="binding site" evidence="3">
    <location>
        <position position="234"/>
    </location>
    <ligand>
        <name>Mg(2+)</name>
        <dbReference type="ChEBI" id="CHEBI:18420"/>
    </ligand>
</feature>
<dbReference type="GO" id="GO:0030488">
    <property type="term" value="P:tRNA methylation"/>
    <property type="evidence" value="ECO:0007669"/>
    <property type="project" value="TreeGrafter"/>
</dbReference>
<dbReference type="InterPro" id="IPR004520">
    <property type="entry name" value="GTPase_MnmE"/>
</dbReference>
<keyword evidence="3" id="KW-0460">Magnesium</keyword>
<dbReference type="PANTHER" id="PTHR42714:SF2">
    <property type="entry name" value="TRNA MODIFICATION GTPASE GTPBP3, MITOCHONDRIAL"/>
    <property type="match status" value="1"/>
</dbReference>
<dbReference type="EC" id="3.6.-.-" evidence="3"/>
<feature type="binding site" evidence="3">
    <location>
        <position position="255"/>
    </location>
    <ligand>
        <name>Mg(2+)</name>
        <dbReference type="ChEBI" id="CHEBI:18420"/>
    </ligand>
</feature>
<feature type="binding site" evidence="3">
    <location>
        <begin position="274"/>
        <end position="277"/>
    </location>
    <ligand>
        <name>GTP</name>
        <dbReference type="ChEBI" id="CHEBI:37565"/>
    </ligand>
</feature>
<feature type="domain" description="GTP-binding protein TrmE N-terminal" evidence="5">
    <location>
        <begin position="7"/>
        <end position="124"/>
    </location>
</feature>
<dbReference type="GO" id="GO:0003924">
    <property type="term" value="F:GTPase activity"/>
    <property type="evidence" value="ECO:0007669"/>
    <property type="project" value="UniProtKB-UniRule"/>
</dbReference>
<dbReference type="CDD" id="cd14858">
    <property type="entry name" value="TrmE_N"/>
    <property type="match status" value="1"/>
</dbReference>
<proteinExistence type="inferred from homology"/>
<dbReference type="InterPro" id="IPR031168">
    <property type="entry name" value="G_TrmE"/>
</dbReference>
<dbReference type="EMBL" id="CP042914">
    <property type="protein sequence ID" value="QEG41443.1"/>
    <property type="molecule type" value="Genomic_DNA"/>
</dbReference>
<evidence type="ECO:0000256" key="3">
    <source>
        <dbReference type="HAMAP-Rule" id="MF_00379"/>
    </source>
</evidence>
<evidence type="ECO:0000313" key="7">
    <source>
        <dbReference type="EMBL" id="QEG41443.1"/>
    </source>
</evidence>
<dbReference type="GO" id="GO:0002098">
    <property type="term" value="P:tRNA wobble uridine modification"/>
    <property type="evidence" value="ECO:0007669"/>
    <property type="project" value="TreeGrafter"/>
</dbReference>
<feature type="binding site" evidence="3">
    <location>
        <begin position="230"/>
        <end position="235"/>
    </location>
    <ligand>
        <name>GTP</name>
        <dbReference type="ChEBI" id="CHEBI:37565"/>
    </ligand>
</feature>
<dbReference type="GO" id="GO:0005829">
    <property type="term" value="C:cytosol"/>
    <property type="evidence" value="ECO:0007669"/>
    <property type="project" value="TreeGrafter"/>
</dbReference>
<feature type="domain" description="G" evidence="4">
    <location>
        <begin position="223"/>
        <end position="305"/>
    </location>
</feature>
<evidence type="ECO:0000259" key="4">
    <source>
        <dbReference type="Pfam" id="PF01926"/>
    </source>
</evidence>
<comment type="subcellular location">
    <subcellularLocation>
        <location evidence="3">Cytoplasm</location>
    </subcellularLocation>
</comment>
<dbReference type="GO" id="GO:0005525">
    <property type="term" value="F:GTP binding"/>
    <property type="evidence" value="ECO:0007669"/>
    <property type="project" value="UniProtKB-UniRule"/>
</dbReference>
<dbReference type="PANTHER" id="PTHR42714">
    <property type="entry name" value="TRNA MODIFICATION GTPASE GTPBP3"/>
    <property type="match status" value="1"/>
</dbReference>
<dbReference type="Pfam" id="PF12631">
    <property type="entry name" value="MnmE_helical"/>
    <property type="match status" value="1"/>
</dbReference>
<evidence type="ECO:0000259" key="5">
    <source>
        <dbReference type="Pfam" id="PF10396"/>
    </source>
</evidence>
<dbReference type="Pfam" id="PF01926">
    <property type="entry name" value="MMR_HSR1"/>
    <property type="match status" value="1"/>
</dbReference>
<keyword evidence="3 7" id="KW-0378">Hydrolase</keyword>
<dbReference type="SUPFAM" id="SSF116878">
    <property type="entry name" value="TrmE connector domain"/>
    <property type="match status" value="1"/>
</dbReference>
<sequence>MSVTDETICAVASAPLGAAQGIVRVSGADAVAILQSVLPQPLELSPQASRRLPIDLPLAQPLGVVQGAALVWPTNRSYTGQPAVELHLPGCLPLLDAAVETLVHAGARPARPGEFTLRAFLAGRLDLTQAEAVLGVIDADDQRSLELALDQLAGGLSAPLSRLRGRLLDLLSHLEAGLDFVEEDIEFISQAELGGALDGALQELSTIRSQMTDRSSTADLPLVVLRGRPNAGKSRLMNALAGSEAAIVADVAGTTRDPVHAQASFGGHQVRLADTAGMETGRNDIEHLAQTAGLDADRRAVVRLVCWDATDGPPPASPADSTPTLRVQTKVDLLPEQPSEAEAEGWIATSSLSGEGIERLKQAIAAKLDQTQHRDTGSVAGTAARCSASLDQAIEAIEQARAVSEAGGGEELVAAEMRIALTALGEVTGEIYTDDILDRIFSRFCIGK</sequence>
<keyword evidence="3" id="KW-0630">Potassium</keyword>
<dbReference type="InterPro" id="IPR027417">
    <property type="entry name" value="P-loop_NTPase"/>
</dbReference>
<dbReference type="InterPro" id="IPR025867">
    <property type="entry name" value="MnmE_helical"/>
</dbReference>
<dbReference type="HAMAP" id="MF_00379">
    <property type="entry name" value="GTPase_MnmE"/>
    <property type="match status" value="1"/>
</dbReference>
<feature type="binding site" evidence="3">
    <location>
        <position position="85"/>
    </location>
    <ligand>
        <name>(6S)-5-formyl-5,6,7,8-tetrahydrofolate</name>
        <dbReference type="ChEBI" id="CHEBI:57457"/>
    </ligand>
</feature>
<keyword evidence="3" id="KW-0819">tRNA processing</keyword>
<dbReference type="GO" id="GO:0046872">
    <property type="term" value="F:metal ion binding"/>
    <property type="evidence" value="ECO:0007669"/>
    <property type="project" value="UniProtKB-KW"/>
</dbReference>
<dbReference type="Gene3D" id="3.30.1360.120">
    <property type="entry name" value="Probable tRNA modification gtpase trme, domain 1"/>
    <property type="match status" value="1"/>
</dbReference>
<feature type="binding site" evidence="3">
    <location>
        <begin position="249"/>
        <end position="255"/>
    </location>
    <ligand>
        <name>GTP</name>
        <dbReference type="ChEBI" id="CHEBI:37565"/>
    </ligand>
</feature>
<dbReference type="SUPFAM" id="SSF103025">
    <property type="entry name" value="Folate-binding domain"/>
    <property type="match status" value="1"/>
</dbReference>
<dbReference type="Pfam" id="PF10396">
    <property type="entry name" value="TrmE_N"/>
    <property type="match status" value="1"/>
</dbReference>
<keyword evidence="8" id="KW-1185">Reference proteome</keyword>
<feature type="domain" description="MnmE helical" evidence="6">
    <location>
        <begin position="127"/>
        <end position="445"/>
    </location>
</feature>
<organism evidence="7 8">
    <name type="scientific">Roseimaritima ulvae</name>
    <dbReference type="NCBI Taxonomy" id="980254"/>
    <lineage>
        <taxon>Bacteria</taxon>
        <taxon>Pseudomonadati</taxon>
        <taxon>Planctomycetota</taxon>
        <taxon>Planctomycetia</taxon>
        <taxon>Pirellulales</taxon>
        <taxon>Pirellulaceae</taxon>
        <taxon>Roseimaritima</taxon>
    </lineage>
</organism>
<dbReference type="RefSeq" id="WP_068131766.1">
    <property type="nucleotide sequence ID" value="NZ_CP042914.1"/>
</dbReference>
<reference evidence="7 8" key="1">
    <citation type="submission" date="2019-08" db="EMBL/GenBank/DDBJ databases">
        <title>Deep-cultivation of Planctomycetes and their phenomic and genomic characterization uncovers novel biology.</title>
        <authorList>
            <person name="Wiegand S."/>
            <person name="Jogler M."/>
            <person name="Boedeker C."/>
            <person name="Pinto D."/>
            <person name="Vollmers J."/>
            <person name="Rivas-Marin E."/>
            <person name="Kohn T."/>
            <person name="Peeters S.H."/>
            <person name="Heuer A."/>
            <person name="Rast P."/>
            <person name="Oberbeckmann S."/>
            <person name="Bunk B."/>
            <person name="Jeske O."/>
            <person name="Meyerdierks A."/>
            <person name="Storesund J.E."/>
            <person name="Kallscheuer N."/>
            <person name="Luecker S."/>
            <person name="Lage O.M."/>
            <person name="Pohl T."/>
            <person name="Merkel B.J."/>
            <person name="Hornburger P."/>
            <person name="Mueller R.-W."/>
            <person name="Bruemmer F."/>
            <person name="Labrenz M."/>
            <person name="Spormann A.M."/>
            <person name="Op den Camp H."/>
            <person name="Overmann J."/>
            <person name="Amann R."/>
            <person name="Jetten M.S.M."/>
            <person name="Mascher T."/>
            <person name="Medema M.H."/>
            <person name="Devos D.P."/>
            <person name="Kaster A.-K."/>
            <person name="Ovreas L."/>
            <person name="Rohde M."/>
            <person name="Galperin M.Y."/>
            <person name="Jogler C."/>
        </authorList>
    </citation>
    <scope>NUCLEOTIDE SEQUENCE [LARGE SCALE GENOMIC DNA]</scope>
    <source>
        <strain evidence="7 8">UC8</strain>
    </source>
</reference>
<keyword evidence="3" id="KW-0479">Metal-binding</keyword>
<evidence type="ECO:0000256" key="1">
    <source>
        <dbReference type="ARBA" id="ARBA00022741"/>
    </source>
</evidence>
<keyword evidence="1 3" id="KW-0547">Nucleotide-binding</keyword>
<dbReference type="SUPFAM" id="SSF52540">
    <property type="entry name" value="P-loop containing nucleoside triphosphate hydrolases"/>
    <property type="match status" value="1"/>
</dbReference>
<feature type="binding site" evidence="3">
    <location>
        <position position="448"/>
    </location>
    <ligand>
        <name>(6S)-5-formyl-5,6,7,8-tetrahydrofolate</name>
        <dbReference type="ChEBI" id="CHEBI:57457"/>
    </ligand>
</feature>
<dbReference type="InterPro" id="IPR018948">
    <property type="entry name" value="GTP-bd_TrmE_N"/>
</dbReference>
<comment type="caution">
    <text evidence="3">Lacks conserved residue(s) required for the propagation of feature annotation.</text>
</comment>
<evidence type="ECO:0000259" key="6">
    <source>
        <dbReference type="Pfam" id="PF12631"/>
    </source>
</evidence>
<dbReference type="KEGG" id="rul:UC8_34640"/>
<comment type="function">
    <text evidence="3">Exhibits a very high intrinsic GTPase hydrolysis rate. Involved in the addition of a carboxymethylaminomethyl (cmnm) group at the wobble position (U34) of certain tRNAs, forming tRNA-cmnm(5)s(2)U34.</text>
</comment>
<comment type="subunit">
    <text evidence="3">Homodimer. Heterotetramer of two MnmE and two MnmG subunits.</text>
</comment>
<name>A0A5B9R5F7_9BACT</name>
<dbReference type="InterPro" id="IPR027266">
    <property type="entry name" value="TrmE/GcvT-like"/>
</dbReference>
<dbReference type="CDD" id="cd04164">
    <property type="entry name" value="trmE"/>
    <property type="match status" value="1"/>
</dbReference>
<keyword evidence="2 3" id="KW-0342">GTP-binding</keyword>
<dbReference type="InterPro" id="IPR027368">
    <property type="entry name" value="MnmE_dom2"/>
</dbReference>
<dbReference type="Gene3D" id="3.40.50.300">
    <property type="entry name" value="P-loop containing nucleotide triphosphate hydrolases"/>
    <property type="match status" value="1"/>
</dbReference>
<gene>
    <name evidence="7" type="primary">mnmE_2</name>
    <name evidence="3" type="synonym">mnmE</name>
    <name evidence="3" type="synonym">trmE</name>
    <name evidence="7" type="ORF">UC8_34640</name>
</gene>
<dbReference type="Gene3D" id="1.20.120.430">
    <property type="entry name" value="tRNA modification GTPase MnmE domain 2"/>
    <property type="match status" value="1"/>
</dbReference>
<keyword evidence="3" id="KW-0963">Cytoplasm</keyword>